<name>A0AAN9S733_PSOTE</name>
<comment type="caution">
    <text evidence="1">The sequence shown here is derived from an EMBL/GenBank/DDBJ whole genome shotgun (WGS) entry which is preliminary data.</text>
</comment>
<gene>
    <name evidence="1" type="ORF">VNO78_18904</name>
</gene>
<sequence length="201" mass="22734">MNPQWDVLNPKWTFGSKPRPKNPHVRLSSSLFERAPLPGPGEILNAALLHLRLQTELRRCIPRSIPSYASAFFVYAYASKDGGNGLLKELSNCQPPPSSMREDSTPARYGLALQSLIGNSLDLEHHLSYLSSCLNSPFTFDRFKPAACYHFVIVLEDNSPRQLWHALFTAAYPLLSFFRHLNLASKHHVPRDRDLQALRPS</sequence>
<dbReference type="AlphaFoldDB" id="A0AAN9S733"/>
<accession>A0AAN9S733</accession>
<organism evidence="1 2">
    <name type="scientific">Psophocarpus tetragonolobus</name>
    <name type="common">Winged bean</name>
    <name type="synonym">Dolichos tetragonolobus</name>
    <dbReference type="NCBI Taxonomy" id="3891"/>
    <lineage>
        <taxon>Eukaryota</taxon>
        <taxon>Viridiplantae</taxon>
        <taxon>Streptophyta</taxon>
        <taxon>Embryophyta</taxon>
        <taxon>Tracheophyta</taxon>
        <taxon>Spermatophyta</taxon>
        <taxon>Magnoliopsida</taxon>
        <taxon>eudicotyledons</taxon>
        <taxon>Gunneridae</taxon>
        <taxon>Pentapetalae</taxon>
        <taxon>rosids</taxon>
        <taxon>fabids</taxon>
        <taxon>Fabales</taxon>
        <taxon>Fabaceae</taxon>
        <taxon>Papilionoideae</taxon>
        <taxon>50 kb inversion clade</taxon>
        <taxon>NPAAA clade</taxon>
        <taxon>indigoferoid/millettioid clade</taxon>
        <taxon>Phaseoleae</taxon>
        <taxon>Psophocarpus</taxon>
    </lineage>
</organism>
<proteinExistence type="predicted"/>
<protein>
    <submittedName>
        <fullName evidence="1">Uncharacterized protein</fullName>
    </submittedName>
</protein>
<reference evidence="1 2" key="1">
    <citation type="submission" date="2024-01" db="EMBL/GenBank/DDBJ databases">
        <title>The genomes of 5 underutilized Papilionoideae crops provide insights into root nodulation and disease resistanc.</title>
        <authorList>
            <person name="Jiang F."/>
        </authorList>
    </citation>
    <scope>NUCLEOTIDE SEQUENCE [LARGE SCALE GENOMIC DNA]</scope>
    <source>
        <strain evidence="1">DUOXIRENSHENG_FW03</strain>
        <tissue evidence="1">Leaves</tissue>
    </source>
</reference>
<evidence type="ECO:0000313" key="1">
    <source>
        <dbReference type="EMBL" id="KAK7390814.1"/>
    </source>
</evidence>
<keyword evidence="2" id="KW-1185">Reference proteome</keyword>
<dbReference type="EMBL" id="JAYMYS010000005">
    <property type="protein sequence ID" value="KAK7390814.1"/>
    <property type="molecule type" value="Genomic_DNA"/>
</dbReference>
<dbReference type="Proteomes" id="UP001386955">
    <property type="component" value="Unassembled WGS sequence"/>
</dbReference>
<evidence type="ECO:0000313" key="2">
    <source>
        <dbReference type="Proteomes" id="UP001386955"/>
    </source>
</evidence>